<evidence type="ECO:0000256" key="6">
    <source>
        <dbReference type="ARBA" id="ARBA00023049"/>
    </source>
</evidence>
<dbReference type="InterPro" id="IPR045090">
    <property type="entry name" value="Pept_M3A_M3B"/>
</dbReference>
<reference evidence="10" key="1">
    <citation type="submission" date="2023-06" db="EMBL/GenBank/DDBJ databases">
        <title>Two novel species of Acinetobacter isolated from motorbike repairing workshop in Vietnam.</title>
        <authorList>
            <person name="Le N.T.T."/>
        </authorList>
    </citation>
    <scope>NUCLEOTIDE SEQUENCE</scope>
    <source>
        <strain evidence="10">VNH17</strain>
    </source>
</reference>
<dbReference type="Pfam" id="PF01432">
    <property type="entry name" value="Peptidase_M3"/>
    <property type="match status" value="1"/>
</dbReference>
<dbReference type="EMBL" id="JAUDZE010000002">
    <property type="protein sequence ID" value="MDN0013896.1"/>
    <property type="molecule type" value="Genomic_DNA"/>
</dbReference>
<evidence type="ECO:0000256" key="4">
    <source>
        <dbReference type="ARBA" id="ARBA00022801"/>
    </source>
</evidence>
<dbReference type="InterPro" id="IPR024077">
    <property type="entry name" value="Neurolysin/TOP_dom2"/>
</dbReference>
<dbReference type="InterPro" id="IPR024079">
    <property type="entry name" value="MetalloPept_cat_dom_sf"/>
</dbReference>
<dbReference type="InterPro" id="IPR001567">
    <property type="entry name" value="Pept_M3A_M3B_dom"/>
</dbReference>
<comment type="cofactor">
    <cofactor evidence="7">
        <name>Zn(2+)</name>
        <dbReference type="ChEBI" id="CHEBI:29105"/>
    </cofactor>
    <text evidence="7">Binds 1 zinc ion.</text>
</comment>
<dbReference type="CDD" id="cd06455">
    <property type="entry name" value="M3A_TOP"/>
    <property type="match status" value="1"/>
</dbReference>
<feature type="domain" description="Peptidase M3A/M3B catalytic" evidence="9">
    <location>
        <begin position="236"/>
        <end position="670"/>
    </location>
</feature>
<dbReference type="EC" id="3.4.24.-" evidence="10"/>
<dbReference type="Gene3D" id="1.10.1370.10">
    <property type="entry name" value="Neurolysin, domain 3"/>
    <property type="match status" value="1"/>
</dbReference>
<evidence type="ECO:0000256" key="1">
    <source>
        <dbReference type="ARBA" id="ARBA00006040"/>
    </source>
</evidence>
<dbReference type="PANTHER" id="PTHR11804:SF84">
    <property type="entry name" value="SACCHAROLYSIN"/>
    <property type="match status" value="1"/>
</dbReference>
<accession>A0ABT7WMJ3</accession>
<evidence type="ECO:0000256" key="2">
    <source>
        <dbReference type="ARBA" id="ARBA00022670"/>
    </source>
</evidence>
<keyword evidence="4 7" id="KW-0378">Hydrolase</keyword>
<keyword evidence="6 7" id="KW-0482">Metalloprotease</keyword>
<dbReference type="PANTHER" id="PTHR11804">
    <property type="entry name" value="PROTEASE M3 THIMET OLIGOPEPTIDASE-RELATED"/>
    <property type="match status" value="1"/>
</dbReference>
<evidence type="ECO:0000256" key="3">
    <source>
        <dbReference type="ARBA" id="ARBA00022723"/>
    </source>
</evidence>
<evidence type="ECO:0000313" key="10">
    <source>
        <dbReference type="EMBL" id="MDN0013896.1"/>
    </source>
</evidence>
<feature type="chain" id="PRO_5046469875" evidence="8">
    <location>
        <begin position="32"/>
        <end position="676"/>
    </location>
</feature>
<feature type="signal peptide" evidence="8">
    <location>
        <begin position="1"/>
        <end position="31"/>
    </location>
</feature>
<sequence length="676" mass="77936">MNWRKRVAKKTLTNLGLCFIGLCGMNQAVWAEPARATLPILKLADQPQWCDASIQKLQQRITELEKKPVKAESNAAPVLAEWDAFMAMFEDLTNPISLYRNVYPDAKFRQAADDCIVKMEQLQTDLYQNPKLYQRIKNSKATDPIDVKYRQDILTDFENTGVQLSSAKRTRLKEIRNLQTQLSQQFTRNINDNPEKLEFTPDELKGLPESYLANAKKNDKGNYLLGFDYPAYQPFMELSESDAARKRYQTAFTRRGTEKNLDLLKQIIDLRYEQARLFGEPSYADLALKKRMAKNPKTVNDFLNNIYQIVTPLEQKEMQELRQFKAKTLNIPLEQAEITRWNVGYWTEKLRKDKYQIDQEKMRDYFPTLAAQKWLFAISSNLYGIEFKPVKVDTWQDEVEYYDVTDQKTGQLLGGLYMDKFPREGKYGHAAVWGVYGGSSLTGRKPISVLVTNFNRKGLNSNELETFVHEFGHALHGILSNTRYVGQSGTSVERDFVEAPSQMYEEWARRKETLSKVADYCDPACPRIDDALIERLNAVHNYGRGARYARQTLYAQYDMALHDKDPRQLQPLDVWKKMESATALGYVENTQFPGQFGHLMGYQAGYYGYMWSEVLALDMLSAFGDNLNNSEIGQRYRQTVLSQGSQKKAAELVKDFLGRAPDNKAFLDEITGQRVK</sequence>
<evidence type="ECO:0000256" key="7">
    <source>
        <dbReference type="RuleBase" id="RU003435"/>
    </source>
</evidence>
<proteinExistence type="inferred from homology"/>
<evidence type="ECO:0000313" key="11">
    <source>
        <dbReference type="Proteomes" id="UP001168524"/>
    </source>
</evidence>
<comment type="caution">
    <text evidence="10">The sequence shown here is derived from an EMBL/GenBank/DDBJ whole genome shotgun (WGS) entry which is preliminary data.</text>
</comment>
<keyword evidence="11" id="KW-1185">Reference proteome</keyword>
<evidence type="ECO:0000256" key="8">
    <source>
        <dbReference type="SAM" id="SignalP"/>
    </source>
</evidence>
<keyword evidence="5 7" id="KW-0862">Zinc</keyword>
<protein>
    <submittedName>
        <fullName evidence="10">M3 family metallopeptidase</fullName>
        <ecNumber evidence="10">3.4.24.-</ecNumber>
    </submittedName>
</protein>
<dbReference type="Proteomes" id="UP001168524">
    <property type="component" value="Unassembled WGS sequence"/>
</dbReference>
<keyword evidence="3 7" id="KW-0479">Metal-binding</keyword>
<dbReference type="SUPFAM" id="SSF55486">
    <property type="entry name" value="Metalloproteases ('zincins'), catalytic domain"/>
    <property type="match status" value="1"/>
</dbReference>
<dbReference type="GO" id="GO:0016787">
    <property type="term" value="F:hydrolase activity"/>
    <property type="evidence" value="ECO:0007669"/>
    <property type="project" value="UniProtKB-KW"/>
</dbReference>
<evidence type="ECO:0000259" key="9">
    <source>
        <dbReference type="Pfam" id="PF01432"/>
    </source>
</evidence>
<gene>
    <name evidence="10" type="ORF">QTA56_06520</name>
</gene>
<dbReference type="Gene3D" id="3.40.390.10">
    <property type="entry name" value="Collagenase (Catalytic Domain)"/>
    <property type="match status" value="1"/>
</dbReference>
<organism evidence="10 11">
    <name type="scientific">Acinetobacter thutiue</name>
    <dbReference type="NCBI Taxonomy" id="2998078"/>
    <lineage>
        <taxon>Bacteria</taxon>
        <taxon>Pseudomonadati</taxon>
        <taxon>Pseudomonadota</taxon>
        <taxon>Gammaproteobacteria</taxon>
        <taxon>Moraxellales</taxon>
        <taxon>Moraxellaceae</taxon>
        <taxon>Acinetobacter</taxon>
    </lineage>
</organism>
<name>A0ABT7WMJ3_9GAMM</name>
<keyword evidence="2 7" id="KW-0645">Protease</keyword>
<keyword evidence="8" id="KW-0732">Signal</keyword>
<comment type="similarity">
    <text evidence="1 7">Belongs to the peptidase M3 family.</text>
</comment>
<evidence type="ECO:0000256" key="5">
    <source>
        <dbReference type="ARBA" id="ARBA00022833"/>
    </source>
</evidence>